<dbReference type="SUPFAM" id="SSF52518">
    <property type="entry name" value="Thiamin diphosphate-binding fold (THDP-binding)"/>
    <property type="match status" value="1"/>
</dbReference>
<dbReference type="PANTHER" id="PTHR43522">
    <property type="entry name" value="TRANSKETOLASE"/>
    <property type="match status" value="1"/>
</dbReference>
<dbReference type="AlphaFoldDB" id="A0A7I9WD75"/>
<sequence length="179" mass="18633">MRQPVIYIFTHDSVHVGEDGPTHQPIEHIESLRLIPGLTVLRPADAAETALAWEIAATNTSGPTALVLTRQNLPALGGGPLADIRDHGCRVARGDAQGADVVLASGSEVALAIEAADLLADRGVAATVVSVMWREQLEESLSSGRHPARCPGGVGGGRCRPGGAALPVTATRSSVWPFR</sequence>
<organism evidence="5 6">
    <name type="scientific">Mycolicibacterium agri</name>
    <name type="common">Mycobacterium agri</name>
    <dbReference type="NCBI Taxonomy" id="36811"/>
    <lineage>
        <taxon>Bacteria</taxon>
        <taxon>Bacillati</taxon>
        <taxon>Actinomycetota</taxon>
        <taxon>Actinomycetes</taxon>
        <taxon>Mycobacteriales</taxon>
        <taxon>Mycobacteriaceae</taxon>
        <taxon>Mycolicibacterium</taxon>
    </lineage>
</organism>
<dbReference type="Gene3D" id="3.40.50.970">
    <property type="match status" value="1"/>
</dbReference>
<name>A0A7I9WD75_MYCAG</name>
<dbReference type="PANTHER" id="PTHR43522:SF2">
    <property type="entry name" value="TRANSKETOLASE 1-RELATED"/>
    <property type="match status" value="1"/>
</dbReference>
<dbReference type="Pfam" id="PF02779">
    <property type="entry name" value="Transket_pyr"/>
    <property type="match status" value="1"/>
</dbReference>
<evidence type="ECO:0000313" key="6">
    <source>
        <dbReference type="Proteomes" id="UP000465302"/>
    </source>
</evidence>
<dbReference type="SUPFAM" id="SSF52922">
    <property type="entry name" value="TK C-terminal domain-like"/>
    <property type="match status" value="1"/>
</dbReference>
<feature type="domain" description="Transketolase-like C-terminal" evidence="4">
    <location>
        <begin position="100"/>
        <end position="140"/>
    </location>
</feature>
<dbReference type="InterPro" id="IPR029061">
    <property type="entry name" value="THDP-binding"/>
</dbReference>
<dbReference type="EMBL" id="BLKS01000003">
    <property type="protein sequence ID" value="GFG55237.1"/>
    <property type="molecule type" value="Genomic_DNA"/>
</dbReference>
<dbReference type="GO" id="GO:0004802">
    <property type="term" value="F:transketolase activity"/>
    <property type="evidence" value="ECO:0007669"/>
    <property type="project" value="TreeGrafter"/>
</dbReference>
<dbReference type="Pfam" id="PF22613">
    <property type="entry name" value="Transketolase_C_1"/>
    <property type="match status" value="1"/>
</dbReference>
<dbReference type="Proteomes" id="UP000465302">
    <property type="component" value="Unassembled WGS sequence"/>
</dbReference>
<keyword evidence="2" id="KW-0460">Magnesium</keyword>
<evidence type="ECO:0008006" key="7">
    <source>
        <dbReference type="Google" id="ProtNLM"/>
    </source>
</evidence>
<dbReference type="InterPro" id="IPR005475">
    <property type="entry name" value="Transketolase-like_Pyr-bd"/>
</dbReference>
<accession>A0A7I9WD75</accession>
<evidence type="ECO:0000256" key="1">
    <source>
        <dbReference type="ARBA" id="ARBA00022723"/>
    </source>
</evidence>
<dbReference type="InterPro" id="IPR033247">
    <property type="entry name" value="Transketolase_fam"/>
</dbReference>
<evidence type="ECO:0000256" key="2">
    <source>
        <dbReference type="ARBA" id="ARBA00022842"/>
    </source>
</evidence>
<dbReference type="GO" id="GO:0005829">
    <property type="term" value="C:cytosol"/>
    <property type="evidence" value="ECO:0007669"/>
    <property type="project" value="TreeGrafter"/>
</dbReference>
<reference evidence="5 6" key="1">
    <citation type="journal article" date="2019" name="Emerg. Microbes Infect.">
        <title>Comprehensive subspecies identification of 175 nontuberculous mycobacteria species based on 7547 genomic profiles.</title>
        <authorList>
            <person name="Matsumoto Y."/>
            <person name="Kinjo T."/>
            <person name="Motooka D."/>
            <person name="Nabeya D."/>
            <person name="Jung N."/>
            <person name="Uechi K."/>
            <person name="Horii T."/>
            <person name="Iida T."/>
            <person name="Fujita J."/>
            <person name="Nakamura S."/>
        </authorList>
    </citation>
    <scope>NUCLEOTIDE SEQUENCE [LARGE SCALE GENOMIC DNA]</scope>
    <source>
        <strain evidence="5 6">JCM 6377</strain>
    </source>
</reference>
<keyword evidence="1" id="KW-0479">Metal-binding</keyword>
<feature type="domain" description="Transketolase-like pyrimidine-binding" evidence="3">
    <location>
        <begin position="1"/>
        <end position="74"/>
    </location>
</feature>
<dbReference type="InterPro" id="IPR055152">
    <property type="entry name" value="Transketolase-like_C_2"/>
</dbReference>
<proteinExistence type="predicted"/>
<dbReference type="GO" id="GO:0006098">
    <property type="term" value="P:pentose-phosphate shunt"/>
    <property type="evidence" value="ECO:0007669"/>
    <property type="project" value="TreeGrafter"/>
</dbReference>
<evidence type="ECO:0000259" key="3">
    <source>
        <dbReference type="Pfam" id="PF02779"/>
    </source>
</evidence>
<dbReference type="GO" id="GO:0000287">
    <property type="term" value="F:magnesium ion binding"/>
    <property type="evidence" value="ECO:0007669"/>
    <property type="project" value="UniProtKB-ARBA"/>
</dbReference>
<comment type="caution">
    <text evidence="5">The sequence shown here is derived from an EMBL/GenBank/DDBJ whole genome shotgun (WGS) entry which is preliminary data.</text>
</comment>
<evidence type="ECO:0000313" key="5">
    <source>
        <dbReference type="EMBL" id="GFG55237.1"/>
    </source>
</evidence>
<protein>
    <recommendedName>
        <fullName evidence="7">Transketolase-like pyrimidine-binding domain-containing protein</fullName>
    </recommendedName>
</protein>
<dbReference type="Gene3D" id="3.40.50.920">
    <property type="match status" value="1"/>
</dbReference>
<dbReference type="CDD" id="cd07033">
    <property type="entry name" value="TPP_PYR_DXS_TK_like"/>
    <property type="match status" value="1"/>
</dbReference>
<dbReference type="InterPro" id="IPR009014">
    <property type="entry name" value="Transketo_C/PFOR_II"/>
</dbReference>
<gene>
    <name evidence="5" type="ORF">MAGR_66780</name>
</gene>
<evidence type="ECO:0000259" key="4">
    <source>
        <dbReference type="Pfam" id="PF22613"/>
    </source>
</evidence>